<comment type="caution">
    <text evidence="2">The sequence shown here is derived from an EMBL/GenBank/DDBJ whole genome shotgun (WGS) entry which is preliminary data.</text>
</comment>
<dbReference type="AlphaFoldDB" id="A0A427ALM3"/>
<evidence type="ECO:0000313" key="3">
    <source>
        <dbReference type="Proteomes" id="UP000287651"/>
    </source>
</evidence>
<name>A0A427ALM3_ENSVE</name>
<feature type="compositionally biased region" description="Basic and acidic residues" evidence="1">
    <location>
        <begin position="1"/>
        <end position="10"/>
    </location>
</feature>
<dbReference type="Proteomes" id="UP000287651">
    <property type="component" value="Unassembled WGS sequence"/>
</dbReference>
<organism evidence="2 3">
    <name type="scientific">Ensete ventricosum</name>
    <name type="common">Abyssinian banana</name>
    <name type="synonym">Musa ensete</name>
    <dbReference type="NCBI Taxonomy" id="4639"/>
    <lineage>
        <taxon>Eukaryota</taxon>
        <taxon>Viridiplantae</taxon>
        <taxon>Streptophyta</taxon>
        <taxon>Embryophyta</taxon>
        <taxon>Tracheophyta</taxon>
        <taxon>Spermatophyta</taxon>
        <taxon>Magnoliopsida</taxon>
        <taxon>Liliopsida</taxon>
        <taxon>Zingiberales</taxon>
        <taxon>Musaceae</taxon>
        <taxon>Ensete</taxon>
    </lineage>
</organism>
<evidence type="ECO:0000313" key="2">
    <source>
        <dbReference type="EMBL" id="RRT77168.1"/>
    </source>
</evidence>
<feature type="region of interest" description="Disordered" evidence="1">
    <location>
        <begin position="1"/>
        <end position="23"/>
    </location>
</feature>
<sequence length="77" mass="8328">MGGSETDCKGSKTLATQGSHPFSPYAMTPPNGIAEACVSCLLTHNVKSILVQQWLLYPVVIVEVKIQVKEVMQTLIP</sequence>
<accession>A0A427ALM3</accession>
<dbReference type="EMBL" id="AMZH03001995">
    <property type="protein sequence ID" value="RRT77168.1"/>
    <property type="molecule type" value="Genomic_DNA"/>
</dbReference>
<gene>
    <name evidence="2" type="ORF">B296_00017866</name>
</gene>
<proteinExistence type="predicted"/>
<protein>
    <submittedName>
        <fullName evidence="2">Uncharacterized protein</fullName>
    </submittedName>
</protein>
<evidence type="ECO:0000256" key="1">
    <source>
        <dbReference type="SAM" id="MobiDB-lite"/>
    </source>
</evidence>
<reference evidence="2 3" key="1">
    <citation type="journal article" date="2014" name="Agronomy (Basel)">
        <title>A Draft Genome Sequence for Ensete ventricosum, the Drought-Tolerant Tree Against Hunger.</title>
        <authorList>
            <person name="Harrison J."/>
            <person name="Moore K.A."/>
            <person name="Paszkiewicz K."/>
            <person name="Jones T."/>
            <person name="Grant M."/>
            <person name="Ambacheew D."/>
            <person name="Muzemil S."/>
            <person name="Studholme D.J."/>
        </authorList>
    </citation>
    <scope>NUCLEOTIDE SEQUENCE [LARGE SCALE GENOMIC DNA]</scope>
</reference>